<organism evidence="1">
    <name type="scientific">Anguilla anguilla</name>
    <name type="common">European freshwater eel</name>
    <name type="synonym">Muraena anguilla</name>
    <dbReference type="NCBI Taxonomy" id="7936"/>
    <lineage>
        <taxon>Eukaryota</taxon>
        <taxon>Metazoa</taxon>
        <taxon>Chordata</taxon>
        <taxon>Craniata</taxon>
        <taxon>Vertebrata</taxon>
        <taxon>Euteleostomi</taxon>
        <taxon>Actinopterygii</taxon>
        <taxon>Neopterygii</taxon>
        <taxon>Teleostei</taxon>
        <taxon>Anguilliformes</taxon>
        <taxon>Anguillidae</taxon>
        <taxon>Anguilla</taxon>
    </lineage>
</organism>
<reference evidence="1" key="1">
    <citation type="submission" date="2014-11" db="EMBL/GenBank/DDBJ databases">
        <authorList>
            <person name="Amaro Gonzalez C."/>
        </authorList>
    </citation>
    <scope>NUCLEOTIDE SEQUENCE</scope>
</reference>
<evidence type="ECO:0000313" key="1">
    <source>
        <dbReference type="EMBL" id="JAH49469.1"/>
    </source>
</evidence>
<sequence>MGKQATLR</sequence>
<dbReference type="EMBL" id="GBXM01059108">
    <property type="protein sequence ID" value="JAH49469.1"/>
    <property type="molecule type" value="Transcribed_RNA"/>
</dbReference>
<protein>
    <submittedName>
        <fullName evidence="1">Uncharacterized protein</fullName>
    </submittedName>
</protein>
<accession>A0A0E9T737</accession>
<proteinExistence type="predicted"/>
<name>A0A0E9T737_ANGAN</name>
<reference evidence="1" key="2">
    <citation type="journal article" date="2015" name="Fish Shellfish Immunol.">
        <title>Early steps in the European eel (Anguilla anguilla)-Vibrio vulnificus interaction in the gills: Role of the RtxA13 toxin.</title>
        <authorList>
            <person name="Callol A."/>
            <person name="Pajuelo D."/>
            <person name="Ebbesson L."/>
            <person name="Teles M."/>
            <person name="MacKenzie S."/>
            <person name="Amaro C."/>
        </authorList>
    </citation>
    <scope>NUCLEOTIDE SEQUENCE</scope>
</reference>